<evidence type="ECO:0000313" key="1">
    <source>
        <dbReference type="EMBL" id="MDI3408913.1"/>
    </source>
</evidence>
<organism evidence="1 2">
    <name type="scientific">Streptomyces cavernicola</name>
    <dbReference type="NCBI Taxonomy" id="3043613"/>
    <lineage>
        <taxon>Bacteria</taxon>
        <taxon>Bacillati</taxon>
        <taxon>Actinomycetota</taxon>
        <taxon>Actinomycetes</taxon>
        <taxon>Kitasatosporales</taxon>
        <taxon>Streptomycetaceae</taxon>
        <taxon>Streptomyces</taxon>
    </lineage>
</organism>
<dbReference type="InterPro" id="IPR046041">
    <property type="entry name" value="DUF5999"/>
</dbReference>
<dbReference type="EMBL" id="JASCIQ010000055">
    <property type="protein sequence ID" value="MDI3408913.1"/>
    <property type="molecule type" value="Genomic_DNA"/>
</dbReference>
<evidence type="ECO:0000313" key="2">
    <source>
        <dbReference type="Proteomes" id="UP001223978"/>
    </source>
</evidence>
<proteinExistence type="predicted"/>
<dbReference type="Proteomes" id="UP001223978">
    <property type="component" value="Unassembled WGS sequence"/>
</dbReference>
<sequence>MCLHKPPCPPASASDREAAVAIVACDVQGWTLLCNRVVLFDTGELLPSGEVVAPRRPGVAGIEVAV</sequence>
<dbReference type="Pfam" id="PF19462">
    <property type="entry name" value="DUF5999"/>
    <property type="match status" value="1"/>
</dbReference>
<protein>
    <submittedName>
        <fullName evidence="1">DUF5999 family protein</fullName>
    </submittedName>
</protein>
<reference evidence="1 2" key="1">
    <citation type="submission" date="2023-05" db="EMBL/GenBank/DDBJ databases">
        <title>Draft genome sequence of Streptomyces sp. B-S-A6 isolated from a cave soil in Thailand.</title>
        <authorList>
            <person name="Chamroensaksri N."/>
            <person name="Muangham S."/>
        </authorList>
    </citation>
    <scope>NUCLEOTIDE SEQUENCE [LARGE SCALE GENOMIC DNA]</scope>
    <source>
        <strain evidence="1 2">B-S-A6</strain>
    </source>
</reference>
<keyword evidence="2" id="KW-1185">Reference proteome</keyword>
<gene>
    <name evidence="1" type="ORF">QIS96_34495</name>
</gene>
<comment type="caution">
    <text evidence="1">The sequence shown here is derived from an EMBL/GenBank/DDBJ whole genome shotgun (WGS) entry which is preliminary data.</text>
</comment>
<dbReference type="RefSeq" id="WP_282546790.1">
    <property type="nucleotide sequence ID" value="NZ_JASCIQ010000055.1"/>
</dbReference>
<name>A0ABT6SL55_9ACTN</name>
<accession>A0ABT6SL55</accession>